<sequence length="167" mass="16921">MTDAPCGKQRGIAVLSRPPAKRTGQSTQSVAKASRRPKPKVALGAISEAAEWTEQSAAGRHDFDEELEALWAEAGAADGATNSSPGTSCDAATVASRALATANAARKGVFGVICGTGTADVSTAARRGMIQSGGRLQAAELSFCKEGASAATAIDRGGSDPQIRDAF</sequence>
<accession>A0A1Q9EFJ9</accession>
<comment type="caution">
    <text evidence="2">The sequence shown here is derived from an EMBL/GenBank/DDBJ whole genome shotgun (WGS) entry which is preliminary data.</text>
</comment>
<evidence type="ECO:0000313" key="2">
    <source>
        <dbReference type="EMBL" id="OLQ06179.1"/>
    </source>
</evidence>
<evidence type="ECO:0000256" key="1">
    <source>
        <dbReference type="SAM" id="MobiDB-lite"/>
    </source>
</evidence>
<protein>
    <submittedName>
        <fullName evidence="2">Uncharacterized protein</fullName>
    </submittedName>
</protein>
<name>A0A1Q9EFJ9_SYMMI</name>
<feature type="region of interest" description="Disordered" evidence="1">
    <location>
        <begin position="1"/>
        <end position="40"/>
    </location>
</feature>
<dbReference type="Proteomes" id="UP000186817">
    <property type="component" value="Unassembled WGS sequence"/>
</dbReference>
<dbReference type="AlphaFoldDB" id="A0A1Q9EFJ9"/>
<proteinExistence type="predicted"/>
<dbReference type="EMBL" id="LSRX01000165">
    <property type="protein sequence ID" value="OLQ06179.1"/>
    <property type="molecule type" value="Genomic_DNA"/>
</dbReference>
<reference evidence="2 3" key="1">
    <citation type="submission" date="2016-02" db="EMBL/GenBank/DDBJ databases">
        <title>Genome analysis of coral dinoflagellate symbionts highlights evolutionary adaptations to a symbiotic lifestyle.</title>
        <authorList>
            <person name="Aranda M."/>
            <person name="Li Y."/>
            <person name="Liew Y.J."/>
            <person name="Baumgarten S."/>
            <person name="Simakov O."/>
            <person name="Wilson M."/>
            <person name="Piel J."/>
            <person name="Ashoor H."/>
            <person name="Bougouffa S."/>
            <person name="Bajic V.B."/>
            <person name="Ryu T."/>
            <person name="Ravasi T."/>
            <person name="Bayer T."/>
            <person name="Micklem G."/>
            <person name="Kim H."/>
            <person name="Bhak J."/>
            <person name="Lajeunesse T.C."/>
            <person name="Voolstra C.R."/>
        </authorList>
    </citation>
    <scope>NUCLEOTIDE SEQUENCE [LARGE SCALE GENOMIC DNA]</scope>
    <source>
        <strain evidence="2 3">CCMP2467</strain>
    </source>
</reference>
<evidence type="ECO:0000313" key="3">
    <source>
        <dbReference type="Proteomes" id="UP000186817"/>
    </source>
</evidence>
<gene>
    <name evidence="2" type="ORF">AK812_SmicGene10517</name>
</gene>
<dbReference type="OrthoDB" id="10324945at2759"/>
<keyword evidence="3" id="KW-1185">Reference proteome</keyword>
<organism evidence="2 3">
    <name type="scientific">Symbiodinium microadriaticum</name>
    <name type="common">Dinoflagellate</name>
    <name type="synonym">Zooxanthella microadriatica</name>
    <dbReference type="NCBI Taxonomy" id="2951"/>
    <lineage>
        <taxon>Eukaryota</taxon>
        <taxon>Sar</taxon>
        <taxon>Alveolata</taxon>
        <taxon>Dinophyceae</taxon>
        <taxon>Suessiales</taxon>
        <taxon>Symbiodiniaceae</taxon>
        <taxon>Symbiodinium</taxon>
    </lineage>
</organism>